<accession>A0AAV9GPH0</accession>
<proteinExistence type="predicted"/>
<evidence type="ECO:0000313" key="1">
    <source>
        <dbReference type="EMBL" id="KAK4450518.1"/>
    </source>
</evidence>
<keyword evidence="2" id="KW-1185">Reference proteome</keyword>
<evidence type="ECO:0000313" key="2">
    <source>
        <dbReference type="Proteomes" id="UP001321760"/>
    </source>
</evidence>
<reference evidence="1" key="2">
    <citation type="submission" date="2023-05" db="EMBL/GenBank/DDBJ databases">
        <authorList>
            <consortium name="Lawrence Berkeley National Laboratory"/>
            <person name="Steindorff A."/>
            <person name="Hensen N."/>
            <person name="Bonometti L."/>
            <person name="Westerberg I."/>
            <person name="Brannstrom I.O."/>
            <person name="Guillou S."/>
            <person name="Cros-Aarteil S."/>
            <person name="Calhoun S."/>
            <person name="Haridas S."/>
            <person name="Kuo A."/>
            <person name="Mondo S."/>
            <person name="Pangilinan J."/>
            <person name="Riley R."/>
            <person name="Labutti K."/>
            <person name="Andreopoulos B."/>
            <person name="Lipzen A."/>
            <person name="Chen C."/>
            <person name="Yanf M."/>
            <person name="Daum C."/>
            <person name="Ng V."/>
            <person name="Clum A."/>
            <person name="Ohm R."/>
            <person name="Martin F."/>
            <person name="Silar P."/>
            <person name="Natvig D."/>
            <person name="Lalanne C."/>
            <person name="Gautier V."/>
            <person name="Ament-Velasquez S.L."/>
            <person name="Kruys A."/>
            <person name="Hutchinson M.I."/>
            <person name="Powell A.J."/>
            <person name="Barry K."/>
            <person name="Miller A.N."/>
            <person name="Grigoriev I.V."/>
            <person name="Debuchy R."/>
            <person name="Gladieux P."/>
            <person name="Thoren M.H."/>
            <person name="Johannesson H."/>
        </authorList>
    </citation>
    <scope>NUCLEOTIDE SEQUENCE</scope>
    <source>
        <strain evidence="1">PSN243</strain>
    </source>
</reference>
<organism evidence="1 2">
    <name type="scientific">Podospora aff. communis PSN243</name>
    <dbReference type="NCBI Taxonomy" id="3040156"/>
    <lineage>
        <taxon>Eukaryota</taxon>
        <taxon>Fungi</taxon>
        <taxon>Dikarya</taxon>
        <taxon>Ascomycota</taxon>
        <taxon>Pezizomycotina</taxon>
        <taxon>Sordariomycetes</taxon>
        <taxon>Sordariomycetidae</taxon>
        <taxon>Sordariales</taxon>
        <taxon>Podosporaceae</taxon>
        <taxon>Podospora</taxon>
    </lineage>
</organism>
<dbReference type="EMBL" id="MU865932">
    <property type="protein sequence ID" value="KAK4450518.1"/>
    <property type="molecule type" value="Genomic_DNA"/>
</dbReference>
<gene>
    <name evidence="1" type="ORF">QBC34DRAFT_461077</name>
</gene>
<protein>
    <recommendedName>
        <fullName evidence="3">F-box domain-containing protein</fullName>
    </recommendedName>
</protein>
<comment type="caution">
    <text evidence="1">The sequence shown here is derived from an EMBL/GenBank/DDBJ whole genome shotgun (WGS) entry which is preliminary data.</text>
</comment>
<name>A0AAV9GPH0_9PEZI</name>
<dbReference type="Proteomes" id="UP001321760">
    <property type="component" value="Unassembled WGS sequence"/>
</dbReference>
<dbReference type="AlphaFoldDB" id="A0AAV9GPH0"/>
<sequence length="608" mass="68944">MPNMDSLPQEVIDQILAAVRDNLGEVATRHSYHGLSHAFQAIAPLATISPTWRRSVERLTFKTVRLYVNDIDFEYLLSRRILGIEHRRQALRELVLRLQLPTHIERRSFAMAAQRVNSGGPGYVYSEPKPSAGYGFPEQVCLDARADEIAFTHAVFKTFSAMAKHSDCEYGLWLLLEKGLHRVQKRRSHPAGVLHFLNLNDATMAVYGDLPLTRGVKRLHAETTSPVNHATPIMLFIHPDTLAQLLKLLPDVKDVTWGIAMPPRQLVAMRAELRDSLVQLLGTLVEDFPDLECLDLRCEDEDPYDHAFKLPNYIEVGSPGDKLSLAVHQLSQLRSLRELKLGTLSLSDQVFSGLPGRVAAWQSLERCTLTLSQTRPSGDWYFSKYPTAALNMGQLQLTNMNYGSMSQHQHDQRHKPHVEAVVHGSVVYDLSVRSDEAEVRDGEKPGHPFRRIPDAVTFTAFVVAAARAVAQMPKIRELNLVWEPRDAPWLEVTYYAPGFIPEPRMPNHPALKDSDRRTNSDLNDMIIDSRLQELNDMPHLGQPRWVFVQCSQQKDKLQLPEGLMDKMREVSRPGVVFGLERQCWAFRKAWPTVLDHTMGESEIFAAEE</sequence>
<reference evidence="1" key="1">
    <citation type="journal article" date="2023" name="Mol. Phylogenet. Evol.">
        <title>Genome-scale phylogeny and comparative genomics of the fungal order Sordariales.</title>
        <authorList>
            <person name="Hensen N."/>
            <person name="Bonometti L."/>
            <person name="Westerberg I."/>
            <person name="Brannstrom I.O."/>
            <person name="Guillou S."/>
            <person name="Cros-Aarteil S."/>
            <person name="Calhoun S."/>
            <person name="Haridas S."/>
            <person name="Kuo A."/>
            <person name="Mondo S."/>
            <person name="Pangilinan J."/>
            <person name="Riley R."/>
            <person name="LaButti K."/>
            <person name="Andreopoulos B."/>
            <person name="Lipzen A."/>
            <person name="Chen C."/>
            <person name="Yan M."/>
            <person name="Daum C."/>
            <person name="Ng V."/>
            <person name="Clum A."/>
            <person name="Steindorff A."/>
            <person name="Ohm R.A."/>
            <person name="Martin F."/>
            <person name="Silar P."/>
            <person name="Natvig D.O."/>
            <person name="Lalanne C."/>
            <person name="Gautier V."/>
            <person name="Ament-Velasquez S.L."/>
            <person name="Kruys A."/>
            <person name="Hutchinson M.I."/>
            <person name="Powell A.J."/>
            <person name="Barry K."/>
            <person name="Miller A.N."/>
            <person name="Grigoriev I.V."/>
            <person name="Debuchy R."/>
            <person name="Gladieux P."/>
            <person name="Hiltunen Thoren M."/>
            <person name="Johannesson H."/>
        </authorList>
    </citation>
    <scope>NUCLEOTIDE SEQUENCE</scope>
    <source>
        <strain evidence="1">PSN243</strain>
    </source>
</reference>
<evidence type="ECO:0008006" key="3">
    <source>
        <dbReference type="Google" id="ProtNLM"/>
    </source>
</evidence>